<dbReference type="PROSITE" id="PS50173">
    <property type="entry name" value="UMUC"/>
    <property type="match status" value="1"/>
</dbReference>
<accession>A0A1F4Q345</accession>
<evidence type="ECO:0000256" key="8">
    <source>
        <dbReference type="ARBA" id="ARBA00022723"/>
    </source>
</evidence>
<comment type="similarity">
    <text evidence="2 15">Belongs to the DNA polymerase type-Y family.</text>
</comment>
<dbReference type="Gene3D" id="3.30.70.270">
    <property type="match status" value="1"/>
</dbReference>
<dbReference type="EC" id="2.7.7.7" evidence="15"/>
<feature type="binding site" evidence="15">
    <location>
        <position position="10"/>
    </location>
    <ligand>
        <name>Mg(2+)</name>
        <dbReference type="ChEBI" id="CHEBI:18420"/>
    </ligand>
</feature>
<dbReference type="Pfam" id="PF21999">
    <property type="entry name" value="IMS_HHH_1"/>
    <property type="match status" value="1"/>
</dbReference>
<dbReference type="InterPro" id="IPR043128">
    <property type="entry name" value="Rev_trsase/Diguanyl_cyclase"/>
</dbReference>
<dbReference type="PANTHER" id="PTHR11076:SF33">
    <property type="entry name" value="DNA POLYMERASE KAPPA"/>
    <property type="match status" value="1"/>
</dbReference>
<dbReference type="GO" id="GO:0005829">
    <property type="term" value="C:cytosol"/>
    <property type="evidence" value="ECO:0007669"/>
    <property type="project" value="TreeGrafter"/>
</dbReference>
<keyword evidence="6 15" id="KW-0548">Nucleotidyltransferase</keyword>
<protein>
    <recommendedName>
        <fullName evidence="15">DNA polymerase IV</fullName>
        <shortName evidence="15">Pol IV</shortName>
        <ecNumber evidence="15">2.7.7.7</ecNumber>
    </recommendedName>
</protein>
<keyword evidence="11 15" id="KW-0239">DNA-directed DNA polymerase</keyword>
<keyword evidence="7 15" id="KW-0235">DNA replication</keyword>
<gene>
    <name evidence="15" type="primary">dinB</name>
    <name evidence="17" type="ORF">A2625_05720</name>
</gene>
<dbReference type="InterPro" id="IPR001126">
    <property type="entry name" value="UmuC"/>
</dbReference>
<keyword evidence="5 15" id="KW-0808">Transferase</keyword>
<evidence type="ECO:0000256" key="5">
    <source>
        <dbReference type="ARBA" id="ARBA00022679"/>
    </source>
</evidence>
<comment type="cofactor">
    <cofactor evidence="15">
        <name>Mg(2+)</name>
        <dbReference type="ChEBI" id="CHEBI:18420"/>
    </cofactor>
    <text evidence="15">Binds 2 magnesium ions per subunit.</text>
</comment>
<evidence type="ECO:0000256" key="7">
    <source>
        <dbReference type="ARBA" id="ARBA00022705"/>
    </source>
</evidence>
<evidence type="ECO:0000256" key="4">
    <source>
        <dbReference type="ARBA" id="ARBA00022490"/>
    </source>
</evidence>
<dbReference type="GO" id="GO:0006261">
    <property type="term" value="P:DNA-templated DNA replication"/>
    <property type="evidence" value="ECO:0007669"/>
    <property type="project" value="UniProtKB-UniRule"/>
</dbReference>
<evidence type="ECO:0000256" key="3">
    <source>
        <dbReference type="ARBA" id="ARBA00022457"/>
    </source>
</evidence>
<dbReference type="Gene3D" id="3.40.1170.60">
    <property type="match status" value="1"/>
</dbReference>
<keyword evidence="9 15" id="KW-0227">DNA damage</keyword>
<comment type="catalytic activity">
    <reaction evidence="14 15">
        <text>DNA(n) + a 2'-deoxyribonucleoside 5'-triphosphate = DNA(n+1) + diphosphate</text>
        <dbReference type="Rhea" id="RHEA:22508"/>
        <dbReference type="Rhea" id="RHEA-COMP:17339"/>
        <dbReference type="Rhea" id="RHEA-COMP:17340"/>
        <dbReference type="ChEBI" id="CHEBI:33019"/>
        <dbReference type="ChEBI" id="CHEBI:61560"/>
        <dbReference type="ChEBI" id="CHEBI:173112"/>
        <dbReference type="EC" id="2.7.7.7"/>
    </reaction>
</comment>
<comment type="subcellular location">
    <subcellularLocation>
        <location evidence="1 15">Cytoplasm</location>
    </subcellularLocation>
</comment>
<feature type="domain" description="UmuC" evidence="16">
    <location>
        <begin position="6"/>
        <end position="187"/>
    </location>
</feature>
<evidence type="ECO:0000256" key="6">
    <source>
        <dbReference type="ARBA" id="ARBA00022695"/>
    </source>
</evidence>
<dbReference type="PANTHER" id="PTHR11076">
    <property type="entry name" value="DNA REPAIR POLYMERASE UMUC / TRANSFERASE FAMILY MEMBER"/>
    <property type="match status" value="1"/>
</dbReference>
<dbReference type="GO" id="GO:0000287">
    <property type="term" value="F:magnesium ion binding"/>
    <property type="evidence" value="ECO:0007669"/>
    <property type="project" value="UniProtKB-UniRule"/>
</dbReference>
<sequence>MKHRTILHIDMNSFFASVEQAANPFLRGKPIVVGGGIEKHSVVAAASYEAKARGIKNAMSTWEAKRLCPEIIIVIGDMNKYIHTSKEITRMLVRYTDLVEIFSIDEAFLDVTDTKDRFGGEIAIAKSIKQWIRERFHLTCNIGIGPNKLMAKLAGELKKPDSLIVLRPEDIPGKIDKVKVSELCGVGQKLEIYLAQMGIRTIGELNRCPREKLVKRFGAVSGEHLWHMGQGLDNSPILPYYHEREAKSMSHAYTLPRFTTDMGEVKNYLLRLAEQVGRRLRRDRCKGNVVHASLGFGDYQFWGKQKKLEDYLDDGYEIFKIAERILDLESRTWSVEHRIRFVGVSVSNLIHNLDQVSLLPQKEANKKVLKAVDEINDRFGEFTVERAAIMGTVLRKKTGMVSSRSYRYE</sequence>
<dbReference type="EMBL" id="METM01000011">
    <property type="protein sequence ID" value="OGB90378.1"/>
    <property type="molecule type" value="Genomic_DNA"/>
</dbReference>
<dbReference type="InterPro" id="IPR036775">
    <property type="entry name" value="DNA_pol_Y-fam_lit_finger_sf"/>
</dbReference>
<comment type="caution">
    <text evidence="17">The sequence shown here is derived from an EMBL/GenBank/DDBJ whole genome shotgun (WGS) entry which is preliminary data.</text>
</comment>
<dbReference type="Proteomes" id="UP000178724">
    <property type="component" value="Unassembled WGS sequence"/>
</dbReference>
<evidence type="ECO:0000256" key="11">
    <source>
        <dbReference type="ARBA" id="ARBA00022932"/>
    </source>
</evidence>
<dbReference type="InterPro" id="IPR043502">
    <property type="entry name" value="DNA/RNA_pol_sf"/>
</dbReference>
<dbReference type="InterPro" id="IPR017961">
    <property type="entry name" value="DNA_pol_Y-fam_little_finger"/>
</dbReference>
<dbReference type="Pfam" id="PF00817">
    <property type="entry name" value="IMS"/>
    <property type="match status" value="1"/>
</dbReference>
<dbReference type="GO" id="GO:0003887">
    <property type="term" value="F:DNA-directed DNA polymerase activity"/>
    <property type="evidence" value="ECO:0007669"/>
    <property type="project" value="UniProtKB-UniRule"/>
</dbReference>
<keyword evidence="10 15" id="KW-0460">Magnesium</keyword>
<evidence type="ECO:0000256" key="9">
    <source>
        <dbReference type="ARBA" id="ARBA00022763"/>
    </source>
</evidence>
<dbReference type="AlphaFoldDB" id="A0A1F4Q345"/>
<dbReference type="NCBIfam" id="NF002677">
    <property type="entry name" value="PRK02406.1"/>
    <property type="match status" value="1"/>
</dbReference>
<organism evidence="17 18">
    <name type="scientific">candidate division WOR-1 bacterium RIFCSPHIGHO2_01_FULL_53_15</name>
    <dbReference type="NCBI Taxonomy" id="1802564"/>
    <lineage>
        <taxon>Bacteria</taxon>
        <taxon>Bacillati</taxon>
        <taxon>Saganbacteria</taxon>
    </lineage>
</organism>
<dbReference type="Gene3D" id="3.30.1490.100">
    <property type="entry name" value="DNA polymerase, Y-family, little finger domain"/>
    <property type="match status" value="1"/>
</dbReference>
<comment type="subunit">
    <text evidence="15">Monomer.</text>
</comment>
<dbReference type="Pfam" id="PF11799">
    <property type="entry name" value="IMS_C"/>
    <property type="match status" value="1"/>
</dbReference>
<dbReference type="CDD" id="cd03586">
    <property type="entry name" value="PolY_Pol_IV_kappa"/>
    <property type="match status" value="1"/>
</dbReference>
<dbReference type="GO" id="GO:0009432">
    <property type="term" value="P:SOS response"/>
    <property type="evidence" value="ECO:0007669"/>
    <property type="project" value="TreeGrafter"/>
</dbReference>
<evidence type="ECO:0000259" key="16">
    <source>
        <dbReference type="PROSITE" id="PS50173"/>
    </source>
</evidence>
<dbReference type="InterPro" id="IPR022880">
    <property type="entry name" value="DNApol_IV"/>
</dbReference>
<comment type="function">
    <text evidence="15">Poorly processive, error-prone DNA polymerase involved in untargeted mutagenesis. Copies undamaged DNA at stalled replication forks, which arise in vivo from mismatched or misaligned primer ends. These misaligned primers can be extended by PolIV. Exhibits no 3'-5' exonuclease (proofreading) activity. May be involved in translesional synthesis, in conjunction with the beta clamp from PolIII.</text>
</comment>
<dbReference type="InterPro" id="IPR050116">
    <property type="entry name" value="DNA_polymerase-Y"/>
</dbReference>
<evidence type="ECO:0000313" key="18">
    <source>
        <dbReference type="Proteomes" id="UP000178724"/>
    </source>
</evidence>
<dbReference type="InterPro" id="IPR053848">
    <property type="entry name" value="IMS_HHH_1"/>
</dbReference>
<dbReference type="HAMAP" id="MF_01113">
    <property type="entry name" value="DNApol_IV"/>
    <property type="match status" value="1"/>
</dbReference>
<keyword evidence="4 15" id="KW-0963">Cytoplasm</keyword>
<reference evidence="17 18" key="1">
    <citation type="journal article" date="2016" name="Nat. Commun.">
        <title>Thousands of microbial genomes shed light on interconnected biogeochemical processes in an aquifer system.</title>
        <authorList>
            <person name="Anantharaman K."/>
            <person name="Brown C.T."/>
            <person name="Hug L.A."/>
            <person name="Sharon I."/>
            <person name="Castelle C.J."/>
            <person name="Probst A.J."/>
            <person name="Thomas B.C."/>
            <person name="Singh A."/>
            <person name="Wilkins M.J."/>
            <person name="Karaoz U."/>
            <person name="Brodie E.L."/>
            <person name="Williams K.H."/>
            <person name="Hubbard S.S."/>
            <person name="Banfield J.F."/>
        </authorList>
    </citation>
    <scope>NUCLEOTIDE SEQUENCE [LARGE SCALE GENOMIC DNA]</scope>
</reference>
<keyword evidence="8 15" id="KW-0479">Metal-binding</keyword>
<dbReference type="SUPFAM" id="SSF100879">
    <property type="entry name" value="Lesion bypass DNA polymerase (Y-family), little finger domain"/>
    <property type="match status" value="1"/>
</dbReference>
<name>A0A1F4Q345_UNCSA</name>
<dbReference type="GO" id="GO:0006281">
    <property type="term" value="P:DNA repair"/>
    <property type="evidence" value="ECO:0007669"/>
    <property type="project" value="UniProtKB-UniRule"/>
</dbReference>
<evidence type="ECO:0000256" key="10">
    <source>
        <dbReference type="ARBA" id="ARBA00022842"/>
    </source>
</evidence>
<keyword evidence="3 15" id="KW-0515">Mutator protein</keyword>
<evidence type="ECO:0000256" key="14">
    <source>
        <dbReference type="ARBA" id="ARBA00049244"/>
    </source>
</evidence>
<dbReference type="Gene3D" id="1.10.150.20">
    <property type="entry name" value="5' to 3' exonuclease, C-terminal subdomain"/>
    <property type="match status" value="1"/>
</dbReference>
<evidence type="ECO:0000256" key="1">
    <source>
        <dbReference type="ARBA" id="ARBA00004496"/>
    </source>
</evidence>
<feature type="binding site" evidence="15">
    <location>
        <position position="105"/>
    </location>
    <ligand>
        <name>Mg(2+)</name>
        <dbReference type="ChEBI" id="CHEBI:18420"/>
    </ligand>
</feature>
<proteinExistence type="inferred from homology"/>
<keyword evidence="13 15" id="KW-0234">DNA repair</keyword>
<evidence type="ECO:0000256" key="12">
    <source>
        <dbReference type="ARBA" id="ARBA00023125"/>
    </source>
</evidence>
<evidence type="ECO:0000256" key="13">
    <source>
        <dbReference type="ARBA" id="ARBA00023204"/>
    </source>
</evidence>
<dbReference type="GO" id="GO:0042276">
    <property type="term" value="P:error-prone translesion synthesis"/>
    <property type="evidence" value="ECO:0007669"/>
    <property type="project" value="TreeGrafter"/>
</dbReference>
<dbReference type="SUPFAM" id="SSF56672">
    <property type="entry name" value="DNA/RNA polymerases"/>
    <property type="match status" value="1"/>
</dbReference>
<dbReference type="GO" id="GO:0003684">
    <property type="term" value="F:damaged DNA binding"/>
    <property type="evidence" value="ECO:0007669"/>
    <property type="project" value="InterPro"/>
</dbReference>
<evidence type="ECO:0000313" key="17">
    <source>
        <dbReference type="EMBL" id="OGB90378.1"/>
    </source>
</evidence>
<feature type="site" description="Substrate discrimination" evidence="15">
    <location>
        <position position="15"/>
    </location>
</feature>
<evidence type="ECO:0000256" key="2">
    <source>
        <dbReference type="ARBA" id="ARBA00010945"/>
    </source>
</evidence>
<keyword evidence="12 15" id="KW-0238">DNA-binding</keyword>
<evidence type="ECO:0000256" key="15">
    <source>
        <dbReference type="HAMAP-Rule" id="MF_01113"/>
    </source>
</evidence>
<feature type="active site" evidence="15">
    <location>
        <position position="106"/>
    </location>
</feature>